<dbReference type="InterPro" id="IPR019514">
    <property type="entry name" value="Syndetin_C"/>
</dbReference>
<protein>
    <submittedName>
        <fullName evidence="8 9">Coiled-coil domain-containing protein 132</fullName>
    </submittedName>
</protein>
<dbReference type="InterPro" id="IPR040047">
    <property type="entry name" value="VPS50"/>
</dbReference>
<organism evidence="7 8">
    <name type="scientific">Parascaris univalens</name>
    <name type="common">Nematode worm</name>
    <dbReference type="NCBI Taxonomy" id="6257"/>
    <lineage>
        <taxon>Eukaryota</taxon>
        <taxon>Metazoa</taxon>
        <taxon>Ecdysozoa</taxon>
        <taxon>Nematoda</taxon>
        <taxon>Chromadorea</taxon>
        <taxon>Rhabditida</taxon>
        <taxon>Spirurina</taxon>
        <taxon>Ascaridomorpha</taxon>
        <taxon>Ascaridoidea</taxon>
        <taxon>Ascarididae</taxon>
        <taxon>Parascaris</taxon>
    </lineage>
</organism>
<feature type="region of interest" description="Disordered" evidence="4">
    <location>
        <begin position="1"/>
        <end position="32"/>
    </location>
</feature>
<keyword evidence="2" id="KW-0653">Protein transport</keyword>
<dbReference type="InterPro" id="IPR019515">
    <property type="entry name" value="VPS54_N"/>
</dbReference>
<evidence type="ECO:0000256" key="4">
    <source>
        <dbReference type="SAM" id="MobiDB-lite"/>
    </source>
</evidence>
<accession>A0A915BMZ2</accession>
<keyword evidence="1" id="KW-0813">Transport</keyword>
<evidence type="ECO:0000259" key="5">
    <source>
        <dbReference type="Pfam" id="PF10474"/>
    </source>
</evidence>
<dbReference type="WBParaSite" id="PgR047_g063_t11">
    <property type="protein sequence ID" value="PgR047_g063_t11"/>
    <property type="gene ID" value="PgR047_g063"/>
</dbReference>
<dbReference type="Pfam" id="PF10474">
    <property type="entry name" value="Syndetin_C"/>
    <property type="match status" value="1"/>
</dbReference>
<keyword evidence="3" id="KW-0175">Coiled coil</keyword>
<dbReference type="GO" id="GO:0042147">
    <property type="term" value="P:retrograde transport, endosome to Golgi"/>
    <property type="evidence" value="ECO:0007669"/>
    <property type="project" value="InterPro"/>
</dbReference>
<dbReference type="AlphaFoldDB" id="A0A915BMZ2"/>
<dbReference type="Proteomes" id="UP000887569">
    <property type="component" value="Unplaced"/>
</dbReference>
<evidence type="ECO:0000313" key="7">
    <source>
        <dbReference type="Proteomes" id="UP000887569"/>
    </source>
</evidence>
<evidence type="ECO:0000256" key="3">
    <source>
        <dbReference type="ARBA" id="ARBA00023054"/>
    </source>
</evidence>
<dbReference type="GO" id="GO:1990745">
    <property type="term" value="C:EARP complex"/>
    <property type="evidence" value="ECO:0007669"/>
    <property type="project" value="InterPro"/>
</dbReference>
<dbReference type="GO" id="GO:0000149">
    <property type="term" value="F:SNARE binding"/>
    <property type="evidence" value="ECO:0007669"/>
    <property type="project" value="TreeGrafter"/>
</dbReference>
<sequence>STMEKLKKSLSSSVSADGKQYSSVDERSPSMDSMESIKIVRDISAPGQLVTATKLQTRCLPIPDPVREAEVLESIDAAYYIDDAFDATHYELKKMIQTELLPEDLTREVDKLKRQLQVVSKRISAMILENSPSYSAQLKHVDDIHGEVGDVLSIVVRIRRNLEIAKSQSRNGLEILANHRNKIFLRRLKSCLKTVKTLYETEFQLKDFIQEGNFPAAIRLCNEAQKAAATYSQFECIRELSEKLAATAVEIEAGLDQALASLTVIFDPDRYASVYSAYQMLDKVEDAAKKVVGFVCATLESSARRVLIDRVLSESVNSRVEEMSFEQLCEAVDVDHMLECVGELGFVLCKVLFTYHSILRYHIEEDERLNCTQQREGEVGIVQRTLSDSLYAVFRTASMKFNTLLCCHDLSLLKFDHFLDIVEMANRFKYFGRTYFGNLCGEVSISLEKQTYLYFGRYHRERMDELRMFLENEAFALCPVPLQFTVFDLQEFNFLKESTDCYDEKEVGDCTEDNSALGEQLDFQLIQPDVPNPFSPEAKQKSKEISSDSISDSSTKYSVKKSFDESDSEVASPVCSTTSISDARSPSSDSCQQLAPVLCNTALNLLRFFGRYIRMTYLLHSITEHAITSIIQLFNYFFFSVHSFFSCDGKDFGIQFCSNNLRTVLYAIREELIYSHESSPTDHRLRLYPCSLSPIVQLNYPDQIFSLSERIVAVESLVFLAKQLDLIRPVVESLVSCSKQCAILQQFYSQTLPVIVDVRQCVYGCVASRALNYPQLISAVSSTKWDIGELQSQHSAYVDFLVQDMQNFKKRLERISESIPISKGVSFIIWDAIIECSFKALVQGYSESGKRCTSEGRALMQLDLQQLIGKLEQIVDFRPIPHKAFVENYIKAYYLPEGSLEQWIQQHSEYTANQMITLLNVATHVSKKARTRLINALDE</sequence>
<dbReference type="PANTHER" id="PTHR13258:SF0">
    <property type="entry name" value="SYNDETIN"/>
    <property type="match status" value="1"/>
</dbReference>
<evidence type="ECO:0000313" key="8">
    <source>
        <dbReference type="WBParaSite" id="PgR047_g063_t11"/>
    </source>
</evidence>
<evidence type="ECO:0000259" key="6">
    <source>
        <dbReference type="Pfam" id="PF10475"/>
    </source>
</evidence>
<dbReference type="Pfam" id="PF10475">
    <property type="entry name" value="Vps54_N"/>
    <property type="match status" value="1"/>
</dbReference>
<evidence type="ECO:0000256" key="1">
    <source>
        <dbReference type="ARBA" id="ARBA00022448"/>
    </source>
</evidence>
<feature type="domain" description="Vacuolar protein sorting-associated protein 54 N-terminal" evidence="6">
    <location>
        <begin position="72"/>
        <end position="361"/>
    </location>
</feature>
<keyword evidence="7" id="KW-1185">Reference proteome</keyword>
<proteinExistence type="predicted"/>
<dbReference type="GO" id="GO:0005829">
    <property type="term" value="C:cytosol"/>
    <property type="evidence" value="ECO:0007669"/>
    <property type="project" value="GOC"/>
</dbReference>
<reference evidence="8 9" key="1">
    <citation type="submission" date="2022-11" db="UniProtKB">
        <authorList>
            <consortium name="WormBaseParasite"/>
        </authorList>
    </citation>
    <scope>IDENTIFICATION</scope>
</reference>
<dbReference type="PANTHER" id="PTHR13258">
    <property type="entry name" value="SYNDETIN"/>
    <property type="match status" value="1"/>
</dbReference>
<dbReference type="GO" id="GO:0032456">
    <property type="term" value="P:endocytic recycling"/>
    <property type="evidence" value="ECO:0007669"/>
    <property type="project" value="InterPro"/>
</dbReference>
<feature type="domain" description="Syndetin C-terminal" evidence="5">
    <location>
        <begin position="705"/>
        <end position="938"/>
    </location>
</feature>
<dbReference type="GO" id="GO:0015031">
    <property type="term" value="P:protein transport"/>
    <property type="evidence" value="ECO:0007669"/>
    <property type="project" value="UniProtKB-KW"/>
</dbReference>
<evidence type="ECO:0000256" key="2">
    <source>
        <dbReference type="ARBA" id="ARBA00022927"/>
    </source>
</evidence>
<evidence type="ECO:0000313" key="9">
    <source>
        <dbReference type="WBParaSite" id="PgR047_g063_t12"/>
    </source>
</evidence>
<name>A0A915BMZ2_PARUN</name>
<dbReference type="WBParaSite" id="PgR047_g063_t12">
    <property type="protein sequence ID" value="PgR047_g063_t12"/>
    <property type="gene ID" value="PgR047_g063"/>
</dbReference>